<reference evidence="2" key="1">
    <citation type="journal article" date="2014" name="Front. Microbiol.">
        <title>High frequency of phylogenetically diverse reductive dehalogenase-homologous genes in deep subseafloor sedimentary metagenomes.</title>
        <authorList>
            <person name="Kawai M."/>
            <person name="Futagami T."/>
            <person name="Toyoda A."/>
            <person name="Takaki Y."/>
            <person name="Nishi S."/>
            <person name="Hori S."/>
            <person name="Arai W."/>
            <person name="Tsubouchi T."/>
            <person name="Morono Y."/>
            <person name="Uchiyama I."/>
            <person name="Ito T."/>
            <person name="Fujiyama A."/>
            <person name="Inagaki F."/>
            <person name="Takami H."/>
        </authorList>
    </citation>
    <scope>NUCLEOTIDE SEQUENCE</scope>
    <source>
        <strain evidence="2">Expedition CK06-06</strain>
    </source>
</reference>
<organism evidence="2">
    <name type="scientific">marine sediment metagenome</name>
    <dbReference type="NCBI Taxonomy" id="412755"/>
    <lineage>
        <taxon>unclassified sequences</taxon>
        <taxon>metagenomes</taxon>
        <taxon>ecological metagenomes</taxon>
    </lineage>
</organism>
<protein>
    <submittedName>
        <fullName evidence="2">Uncharacterized protein</fullName>
    </submittedName>
</protein>
<proteinExistence type="predicted"/>
<name>X0UWJ8_9ZZZZ</name>
<gene>
    <name evidence="2" type="ORF">S01H1_34570</name>
</gene>
<keyword evidence="1" id="KW-0472">Membrane</keyword>
<keyword evidence="1" id="KW-1133">Transmembrane helix</keyword>
<dbReference type="AlphaFoldDB" id="X0UWJ8"/>
<keyword evidence="1" id="KW-0812">Transmembrane</keyword>
<comment type="caution">
    <text evidence="2">The sequence shown here is derived from an EMBL/GenBank/DDBJ whole genome shotgun (WGS) entry which is preliminary data.</text>
</comment>
<feature type="transmembrane region" description="Helical" evidence="1">
    <location>
        <begin position="23"/>
        <end position="47"/>
    </location>
</feature>
<evidence type="ECO:0000313" key="2">
    <source>
        <dbReference type="EMBL" id="GAG04688.1"/>
    </source>
</evidence>
<accession>X0UWJ8</accession>
<dbReference type="EMBL" id="BARS01021532">
    <property type="protein sequence ID" value="GAG04688.1"/>
    <property type="molecule type" value="Genomic_DNA"/>
</dbReference>
<sequence>MEHLLRYLLKAFYKMGEIMNSNIFNNLFILFVLAMVAIGIGVTMNWIERRIKLIINKWLNKRASRKRVIYNLNLINKKMK</sequence>
<evidence type="ECO:0000256" key="1">
    <source>
        <dbReference type="SAM" id="Phobius"/>
    </source>
</evidence>